<dbReference type="AlphaFoldDB" id="A0AAQ3UTZ0"/>
<feature type="transmembrane region" description="Helical" evidence="2">
    <location>
        <begin position="249"/>
        <end position="272"/>
    </location>
</feature>
<dbReference type="GO" id="GO:0003676">
    <property type="term" value="F:nucleic acid binding"/>
    <property type="evidence" value="ECO:0007669"/>
    <property type="project" value="InterPro"/>
</dbReference>
<name>A0AAQ3UTZ0_PASNO</name>
<evidence type="ECO:0000256" key="1">
    <source>
        <dbReference type="ARBA" id="ARBA00022670"/>
    </source>
</evidence>
<reference evidence="4 5" key="1">
    <citation type="submission" date="2024-02" db="EMBL/GenBank/DDBJ databases">
        <title>High-quality chromosome-scale genome assembly of Pensacola bahiagrass (Paspalum notatum Flugge var. saurae).</title>
        <authorList>
            <person name="Vega J.M."/>
            <person name="Podio M."/>
            <person name="Orjuela J."/>
            <person name="Siena L.A."/>
            <person name="Pessino S.C."/>
            <person name="Combes M.C."/>
            <person name="Mariac C."/>
            <person name="Albertini E."/>
            <person name="Pupilli F."/>
            <person name="Ortiz J.P.A."/>
            <person name="Leblanc O."/>
        </authorList>
    </citation>
    <scope>NUCLEOTIDE SEQUENCE [LARGE SCALE GENOMIC DNA]</scope>
    <source>
        <strain evidence="4">R1</strain>
        <tissue evidence="4">Leaf</tissue>
    </source>
</reference>
<feature type="non-terminal residue" evidence="4">
    <location>
        <position position="1"/>
    </location>
</feature>
<feature type="transmembrane region" description="Helical" evidence="2">
    <location>
        <begin position="12"/>
        <end position="42"/>
    </location>
</feature>
<dbReference type="PANTHER" id="PTHR42648">
    <property type="entry name" value="TRANSPOSASE, PUTATIVE-RELATED"/>
    <property type="match status" value="1"/>
</dbReference>
<dbReference type="InterPro" id="IPR054722">
    <property type="entry name" value="PolX-like_BBD"/>
</dbReference>
<accession>A0AAQ3UTZ0</accession>
<dbReference type="EMBL" id="CP144754">
    <property type="protein sequence ID" value="WVZ96122.1"/>
    <property type="molecule type" value="Genomic_DNA"/>
</dbReference>
<organism evidence="4 5">
    <name type="scientific">Paspalum notatum var. saurae</name>
    <dbReference type="NCBI Taxonomy" id="547442"/>
    <lineage>
        <taxon>Eukaryota</taxon>
        <taxon>Viridiplantae</taxon>
        <taxon>Streptophyta</taxon>
        <taxon>Embryophyta</taxon>
        <taxon>Tracheophyta</taxon>
        <taxon>Spermatophyta</taxon>
        <taxon>Magnoliopsida</taxon>
        <taxon>Liliopsida</taxon>
        <taxon>Poales</taxon>
        <taxon>Poaceae</taxon>
        <taxon>PACMAD clade</taxon>
        <taxon>Panicoideae</taxon>
        <taxon>Andropogonodae</taxon>
        <taxon>Paspaleae</taxon>
        <taxon>Paspalinae</taxon>
        <taxon>Paspalum</taxon>
    </lineage>
</organism>
<dbReference type="GO" id="GO:0006508">
    <property type="term" value="P:proteolysis"/>
    <property type="evidence" value="ECO:0007669"/>
    <property type="project" value="UniProtKB-KW"/>
</dbReference>
<keyword evidence="5" id="KW-1185">Reference proteome</keyword>
<keyword evidence="1" id="KW-0378">Hydrolase</keyword>
<dbReference type="SUPFAM" id="SSF53098">
    <property type="entry name" value="Ribonuclease H-like"/>
    <property type="match status" value="1"/>
</dbReference>
<dbReference type="Pfam" id="PF25597">
    <property type="entry name" value="SH3_retrovirus"/>
    <property type="match status" value="1"/>
</dbReference>
<dbReference type="InterPro" id="IPR012337">
    <property type="entry name" value="RNaseH-like_sf"/>
</dbReference>
<dbReference type="Pfam" id="PF22936">
    <property type="entry name" value="Pol_BBD"/>
    <property type="match status" value="1"/>
</dbReference>
<dbReference type="PROSITE" id="PS50994">
    <property type="entry name" value="INTEGRASE"/>
    <property type="match status" value="1"/>
</dbReference>
<feature type="domain" description="Integrase catalytic" evidence="3">
    <location>
        <begin position="228"/>
        <end position="431"/>
    </location>
</feature>
<dbReference type="InterPro" id="IPR001584">
    <property type="entry name" value="Integrase_cat-core"/>
</dbReference>
<dbReference type="Proteomes" id="UP001341281">
    <property type="component" value="Chromosome 10"/>
</dbReference>
<dbReference type="GO" id="GO:0015074">
    <property type="term" value="P:DNA integration"/>
    <property type="evidence" value="ECO:0007669"/>
    <property type="project" value="InterPro"/>
</dbReference>
<dbReference type="InterPro" id="IPR036397">
    <property type="entry name" value="RNaseH_sf"/>
</dbReference>
<dbReference type="InterPro" id="IPR057670">
    <property type="entry name" value="SH3_retrovirus"/>
</dbReference>
<dbReference type="GO" id="GO:0008233">
    <property type="term" value="F:peptidase activity"/>
    <property type="evidence" value="ECO:0007669"/>
    <property type="project" value="UniProtKB-KW"/>
</dbReference>
<keyword evidence="1" id="KW-0645">Protease</keyword>
<keyword evidence="2" id="KW-1133">Transmembrane helix</keyword>
<keyword evidence="2" id="KW-0812">Transmembrane</keyword>
<evidence type="ECO:0000313" key="5">
    <source>
        <dbReference type="Proteomes" id="UP001341281"/>
    </source>
</evidence>
<gene>
    <name evidence="4" type="ORF">U9M48_041797</name>
</gene>
<keyword evidence="2" id="KW-0472">Membrane</keyword>
<evidence type="ECO:0000313" key="4">
    <source>
        <dbReference type="EMBL" id="WVZ96122.1"/>
    </source>
</evidence>
<dbReference type="PANTHER" id="PTHR42648:SF26">
    <property type="entry name" value="INTEGRASE CATALYTIC DOMAIN-CONTAINING PROTEIN"/>
    <property type="match status" value="1"/>
</dbReference>
<dbReference type="Gene3D" id="3.30.420.10">
    <property type="entry name" value="Ribonuclease H-like superfamily/Ribonuclease H"/>
    <property type="match status" value="1"/>
</dbReference>
<dbReference type="InterPro" id="IPR039537">
    <property type="entry name" value="Retrotran_Ty1/copia-like"/>
</dbReference>
<sequence length="496" mass="55678">MAGAFIPMPIQLHVGVAAVLAVDVAAPLVVVLLVLVAVASLLDMVIQIKMSHLFVNFVRGGHTVHECWYRFNIRYVPPQDGGRSFNSGQQKSASAVVPSYGVDTNWYMDSGATDHITSALDKLTSREPYTGDDQIHAANGKGMCISHIAKSILHSPNRNFSINNVLHVPSATKDLVSVHKFTFDNDVFLEFYPTFSCVKDLYTKNLLLRGSCCDGLYPLQQSPPQVHHTVKPTTSRWHHRLGHPHPPSLIVCFAIMICPLVVHLVLLSVMLVNKLRVINTLSHIYVSYFPLQLVFSDVWGSAPQSVGRYQYYVINLHGSIFSKIDQTSFKCFSISNNLLNVSLVEKLLPCKLIGVVGIVHHVSCPHAHQQNGTAERKHRHIVEVGLSLLAQASMPLKFWDEAFLTATYLINRTPSRVIEFSTPLTRLFHEKPNYSFLRVFGCACWPNLRPYNNHKLRFRSKQCAFLGYSNIHKGYKCLDISTGRVYISRDVVFDES</sequence>
<evidence type="ECO:0000259" key="3">
    <source>
        <dbReference type="PROSITE" id="PS50994"/>
    </source>
</evidence>
<protein>
    <recommendedName>
        <fullName evidence="3">Integrase catalytic domain-containing protein</fullName>
    </recommendedName>
</protein>
<evidence type="ECO:0000256" key="2">
    <source>
        <dbReference type="SAM" id="Phobius"/>
    </source>
</evidence>
<proteinExistence type="predicted"/>